<reference evidence="12 13" key="1">
    <citation type="submission" date="2015-10" db="EMBL/GenBank/DDBJ databases">
        <title>Metagenome-Assembled Genomes uncover a global brackish microbiome.</title>
        <authorList>
            <person name="Hugerth L.W."/>
            <person name="Larsson J."/>
            <person name="Alneberg J."/>
            <person name="Lindh M.V."/>
            <person name="Legrand C."/>
            <person name="Pinhassi J."/>
            <person name="Andersson A.F."/>
        </authorList>
    </citation>
    <scope>NUCLEOTIDE SEQUENCE [LARGE SCALE GENOMIC DNA]</scope>
    <source>
        <strain evidence="12">BACL26 MAG-121220-bin70</strain>
    </source>
</reference>
<dbReference type="InterPro" id="IPR005467">
    <property type="entry name" value="His_kinase_dom"/>
</dbReference>
<dbReference type="GO" id="GO:0000155">
    <property type="term" value="F:phosphorelay sensor kinase activity"/>
    <property type="evidence" value="ECO:0007669"/>
    <property type="project" value="InterPro"/>
</dbReference>
<dbReference type="EC" id="2.7.13.3" evidence="2"/>
<keyword evidence="6" id="KW-0902">Two-component regulatory system</keyword>
<dbReference type="Pfam" id="PF02518">
    <property type="entry name" value="HATPase_c"/>
    <property type="match status" value="1"/>
</dbReference>
<organism evidence="12 13">
    <name type="scientific">SAR92 bacterium BACL26 MAG-121220-bin70</name>
    <dbReference type="NCBI Taxonomy" id="1655626"/>
    <lineage>
        <taxon>Bacteria</taxon>
        <taxon>Pseudomonadati</taxon>
        <taxon>Pseudomonadota</taxon>
        <taxon>Gammaproteobacteria</taxon>
        <taxon>Cellvibrionales</taxon>
        <taxon>Porticoccaceae</taxon>
        <taxon>SAR92 clade</taxon>
    </lineage>
</organism>
<dbReference type="SMART" id="SM00448">
    <property type="entry name" value="REC"/>
    <property type="match status" value="1"/>
</dbReference>
<dbReference type="Gene3D" id="1.10.287.130">
    <property type="match status" value="1"/>
</dbReference>
<dbReference type="Gene3D" id="3.40.50.2300">
    <property type="match status" value="1"/>
</dbReference>
<keyword evidence="3 7" id="KW-0597">Phosphoprotein</keyword>
<sequence length="612" mass="68535">MQNYKIPLRKSLSYRQTKVAVIAAFLIGIIISSGQIYLDYFSQKDELTELINDVLITANRAAFHAAYNLDSNGAEQVSEGLVSNLSIVSAAIYDDSGALLGSADNPLTSQSTPFKRWLFGEPQTIEQRLLDPIIYPQAVGQLLVVVDPTLAADTFIRRSVVVVTSGILRNFALTICLISLFYFTFTRSILRASRPIQQGLSDQRIPMPEKHQDDEIGVLIRAFNDHLAIIRTQHQQIKESHENLEKTVEDRTKELDRERQIAINASQAKTEFLAIMSHEIRTPMNGILGMAELLKHNPRHRDKAEYVDAIYDSSKSLLVMMSSALDYAKYEQGIFELESIPFNLHGLIHGVIFSVNTTAEKRGINLYEIIADDVPARVCGDPEKLRQVFLNLLNNALKFTERGSITLTVERCDNDNTFNLRFSVIDTGIGIAHQSQAQIFDPYSQEDSTVARRYGGTGLGLAICKEIIEKQGGIIDFNSEKGVGSTFWFDLTFTAADPNEHEPSTVPAAMQTKRKALNILAVDDVEINRKLLKGQLEQQSWQTFLAGNGQEALDILYSEKIDLVLMDIHMPVMDGIETTRRIREMPEYNEMKIIGSCAILSSEMHDRCLTAG</sequence>
<feature type="modified residue" description="4-aspartylphosphate" evidence="7">
    <location>
        <position position="567"/>
    </location>
</feature>
<dbReference type="PANTHER" id="PTHR43047:SF78">
    <property type="entry name" value="SENSORY_REGULATORY PROTEIN RPFC"/>
    <property type="match status" value="1"/>
</dbReference>
<keyword evidence="9" id="KW-0812">Transmembrane</keyword>
<evidence type="ECO:0000256" key="9">
    <source>
        <dbReference type="SAM" id="Phobius"/>
    </source>
</evidence>
<dbReference type="AlphaFoldDB" id="A0A0R2UBC8"/>
<evidence type="ECO:0000259" key="10">
    <source>
        <dbReference type="PROSITE" id="PS50109"/>
    </source>
</evidence>
<dbReference type="InterPro" id="IPR004358">
    <property type="entry name" value="Sig_transdc_His_kin-like_C"/>
</dbReference>
<dbReference type="InterPro" id="IPR001789">
    <property type="entry name" value="Sig_transdc_resp-reg_receiver"/>
</dbReference>
<dbReference type="Proteomes" id="UP000051213">
    <property type="component" value="Unassembled WGS sequence"/>
</dbReference>
<dbReference type="InterPro" id="IPR003661">
    <property type="entry name" value="HisK_dim/P_dom"/>
</dbReference>
<dbReference type="Pfam" id="PF00512">
    <property type="entry name" value="HisKA"/>
    <property type="match status" value="1"/>
</dbReference>
<feature type="non-terminal residue" evidence="12">
    <location>
        <position position="612"/>
    </location>
</feature>
<dbReference type="SUPFAM" id="SSF55874">
    <property type="entry name" value="ATPase domain of HSP90 chaperone/DNA topoisomerase II/histidine kinase"/>
    <property type="match status" value="1"/>
</dbReference>
<feature type="coiled-coil region" evidence="8">
    <location>
        <begin position="227"/>
        <end position="261"/>
    </location>
</feature>
<dbReference type="InterPro" id="IPR036097">
    <property type="entry name" value="HisK_dim/P_sf"/>
</dbReference>
<dbReference type="PANTHER" id="PTHR43047">
    <property type="entry name" value="TWO-COMPONENT HISTIDINE PROTEIN KINASE"/>
    <property type="match status" value="1"/>
</dbReference>
<comment type="caution">
    <text evidence="12">The sequence shown here is derived from an EMBL/GenBank/DDBJ whole genome shotgun (WGS) entry which is preliminary data.</text>
</comment>
<evidence type="ECO:0000256" key="3">
    <source>
        <dbReference type="ARBA" id="ARBA00022553"/>
    </source>
</evidence>
<keyword evidence="9" id="KW-0472">Membrane</keyword>
<evidence type="ECO:0000256" key="5">
    <source>
        <dbReference type="ARBA" id="ARBA00022777"/>
    </source>
</evidence>
<evidence type="ECO:0000256" key="6">
    <source>
        <dbReference type="ARBA" id="ARBA00023012"/>
    </source>
</evidence>
<dbReference type="PROSITE" id="PS50110">
    <property type="entry name" value="RESPONSE_REGULATORY"/>
    <property type="match status" value="1"/>
</dbReference>
<dbReference type="FunFam" id="3.30.565.10:FF:000010">
    <property type="entry name" value="Sensor histidine kinase RcsC"/>
    <property type="match status" value="1"/>
</dbReference>
<keyword evidence="5" id="KW-0418">Kinase</keyword>
<name>A0A0R2UBC8_9GAMM</name>
<dbReference type="SMART" id="SM00387">
    <property type="entry name" value="HATPase_c"/>
    <property type="match status" value="1"/>
</dbReference>
<accession>A0A0R2UBC8</accession>
<protein>
    <recommendedName>
        <fullName evidence="2">histidine kinase</fullName>
        <ecNumber evidence="2">2.7.13.3</ecNumber>
    </recommendedName>
</protein>
<dbReference type="SUPFAM" id="SSF52172">
    <property type="entry name" value="CheY-like"/>
    <property type="match status" value="1"/>
</dbReference>
<keyword evidence="4" id="KW-0808">Transferase</keyword>
<evidence type="ECO:0000256" key="7">
    <source>
        <dbReference type="PROSITE-ProRule" id="PRU00169"/>
    </source>
</evidence>
<dbReference type="CDD" id="cd06225">
    <property type="entry name" value="HAMP"/>
    <property type="match status" value="1"/>
</dbReference>
<dbReference type="InterPro" id="IPR011006">
    <property type="entry name" value="CheY-like_superfamily"/>
</dbReference>
<dbReference type="CDD" id="cd00082">
    <property type="entry name" value="HisKA"/>
    <property type="match status" value="1"/>
</dbReference>
<evidence type="ECO:0000313" key="12">
    <source>
        <dbReference type="EMBL" id="KRO96774.1"/>
    </source>
</evidence>
<dbReference type="Pfam" id="PF00072">
    <property type="entry name" value="Response_reg"/>
    <property type="match status" value="1"/>
</dbReference>
<dbReference type="InterPro" id="IPR036890">
    <property type="entry name" value="HATPase_C_sf"/>
</dbReference>
<comment type="catalytic activity">
    <reaction evidence="1">
        <text>ATP + protein L-histidine = ADP + protein N-phospho-L-histidine.</text>
        <dbReference type="EC" id="2.7.13.3"/>
    </reaction>
</comment>
<keyword evidence="8" id="KW-0175">Coiled coil</keyword>
<dbReference type="EMBL" id="LICA01000037">
    <property type="protein sequence ID" value="KRO96774.1"/>
    <property type="molecule type" value="Genomic_DNA"/>
</dbReference>
<dbReference type="Gene3D" id="3.30.565.10">
    <property type="entry name" value="Histidine kinase-like ATPase, C-terminal domain"/>
    <property type="match status" value="1"/>
</dbReference>
<proteinExistence type="predicted"/>
<evidence type="ECO:0000256" key="4">
    <source>
        <dbReference type="ARBA" id="ARBA00022679"/>
    </source>
</evidence>
<dbReference type="PRINTS" id="PR00344">
    <property type="entry name" value="BCTRLSENSOR"/>
</dbReference>
<dbReference type="PROSITE" id="PS50109">
    <property type="entry name" value="HIS_KIN"/>
    <property type="match status" value="1"/>
</dbReference>
<gene>
    <name evidence="12" type="ORF">ABS24_08475</name>
</gene>
<evidence type="ECO:0000256" key="8">
    <source>
        <dbReference type="SAM" id="Coils"/>
    </source>
</evidence>
<feature type="domain" description="Response regulatory" evidence="11">
    <location>
        <begin position="518"/>
        <end position="612"/>
    </location>
</feature>
<dbReference type="CDD" id="cd16922">
    <property type="entry name" value="HATPase_EvgS-ArcB-TorS-like"/>
    <property type="match status" value="1"/>
</dbReference>
<evidence type="ECO:0000313" key="13">
    <source>
        <dbReference type="Proteomes" id="UP000051213"/>
    </source>
</evidence>
<feature type="transmembrane region" description="Helical" evidence="9">
    <location>
        <begin position="20"/>
        <end position="38"/>
    </location>
</feature>
<feature type="domain" description="Histidine kinase" evidence="10">
    <location>
        <begin position="275"/>
        <end position="495"/>
    </location>
</feature>
<dbReference type="SUPFAM" id="SSF47384">
    <property type="entry name" value="Homodimeric domain of signal transducing histidine kinase"/>
    <property type="match status" value="1"/>
</dbReference>
<evidence type="ECO:0000256" key="2">
    <source>
        <dbReference type="ARBA" id="ARBA00012438"/>
    </source>
</evidence>
<dbReference type="SMART" id="SM00388">
    <property type="entry name" value="HisKA"/>
    <property type="match status" value="1"/>
</dbReference>
<evidence type="ECO:0000256" key="1">
    <source>
        <dbReference type="ARBA" id="ARBA00000085"/>
    </source>
</evidence>
<dbReference type="InterPro" id="IPR003594">
    <property type="entry name" value="HATPase_dom"/>
</dbReference>
<keyword evidence="9" id="KW-1133">Transmembrane helix</keyword>
<evidence type="ECO:0000259" key="11">
    <source>
        <dbReference type="PROSITE" id="PS50110"/>
    </source>
</evidence>
<dbReference type="CDD" id="cd17546">
    <property type="entry name" value="REC_hyHK_CKI1_RcsC-like"/>
    <property type="match status" value="1"/>
</dbReference>